<dbReference type="PANTHER" id="PTHR43328:SF1">
    <property type="entry name" value="N-ACETYLTRANSFERASE DOMAIN-CONTAINING PROTEIN"/>
    <property type="match status" value="1"/>
</dbReference>
<reference evidence="2 3" key="1">
    <citation type="submission" date="2017-05" db="EMBL/GenBank/DDBJ databases">
        <authorList>
            <person name="Varghese N."/>
            <person name="Submissions S."/>
        </authorList>
    </citation>
    <scope>NUCLEOTIDE SEQUENCE [LARGE SCALE GENOMIC DNA]</scope>
    <source>
        <strain evidence="2 3">DSM 45474</strain>
    </source>
</reference>
<feature type="domain" description="N-acetyltransferase" evidence="1">
    <location>
        <begin position="4"/>
        <end position="156"/>
    </location>
</feature>
<dbReference type="Gene3D" id="3.40.630.30">
    <property type="match status" value="1"/>
</dbReference>
<dbReference type="SUPFAM" id="SSF55729">
    <property type="entry name" value="Acyl-CoA N-acyltransferases (Nat)"/>
    <property type="match status" value="1"/>
</dbReference>
<dbReference type="EMBL" id="FXTI01000009">
    <property type="protein sequence ID" value="SMO82535.1"/>
    <property type="molecule type" value="Genomic_DNA"/>
</dbReference>
<proteinExistence type="predicted"/>
<evidence type="ECO:0000313" key="3">
    <source>
        <dbReference type="Proteomes" id="UP000315636"/>
    </source>
</evidence>
<dbReference type="PROSITE" id="PS51186">
    <property type="entry name" value="GNAT"/>
    <property type="match status" value="1"/>
</dbReference>
<sequence length="156" mass="17742">MVDICFYQPEHQDILNQFQLSENQLPFTELPRQALMKCHQDSERYPIVILHKNEPVGFFVLHMGNGIRGYTDNARAVLIRALSITRHAQGKGFALQAMKSLPTFVRKHFPTVNEMVLAVNEDNVAAEQLYRKVGFLDSGLKREGPIGAQSVFYLPL</sequence>
<dbReference type="GO" id="GO:0016747">
    <property type="term" value="F:acyltransferase activity, transferring groups other than amino-acyl groups"/>
    <property type="evidence" value="ECO:0007669"/>
    <property type="project" value="InterPro"/>
</dbReference>
<organism evidence="2 3">
    <name type="scientific">Melghirimyces algeriensis</name>
    <dbReference type="NCBI Taxonomy" id="910412"/>
    <lineage>
        <taxon>Bacteria</taxon>
        <taxon>Bacillati</taxon>
        <taxon>Bacillota</taxon>
        <taxon>Bacilli</taxon>
        <taxon>Bacillales</taxon>
        <taxon>Thermoactinomycetaceae</taxon>
        <taxon>Melghirimyces</taxon>
    </lineage>
</organism>
<dbReference type="PANTHER" id="PTHR43328">
    <property type="entry name" value="ACETYLTRANSFERASE-RELATED"/>
    <property type="match status" value="1"/>
</dbReference>
<keyword evidence="2" id="KW-0808">Transferase</keyword>
<evidence type="ECO:0000259" key="1">
    <source>
        <dbReference type="PROSITE" id="PS51186"/>
    </source>
</evidence>
<evidence type="ECO:0000313" key="2">
    <source>
        <dbReference type="EMBL" id="SMO82535.1"/>
    </source>
</evidence>
<dbReference type="RefSeq" id="WP_342778394.1">
    <property type="nucleotide sequence ID" value="NZ_FXTI01000009.1"/>
</dbReference>
<gene>
    <name evidence="2" type="ORF">SAMN06264849_1096</name>
</gene>
<dbReference type="InterPro" id="IPR016181">
    <property type="entry name" value="Acyl_CoA_acyltransferase"/>
</dbReference>
<dbReference type="Pfam" id="PF00583">
    <property type="entry name" value="Acetyltransf_1"/>
    <property type="match status" value="1"/>
</dbReference>
<keyword evidence="3" id="KW-1185">Reference proteome</keyword>
<dbReference type="InterPro" id="IPR000182">
    <property type="entry name" value="GNAT_dom"/>
</dbReference>
<dbReference type="Proteomes" id="UP000315636">
    <property type="component" value="Unassembled WGS sequence"/>
</dbReference>
<dbReference type="AlphaFoldDB" id="A0A521EF90"/>
<protein>
    <submittedName>
        <fullName evidence="2">Acetyltransferase (GNAT) family protein</fullName>
    </submittedName>
</protein>
<accession>A0A521EF90</accession>
<name>A0A521EF90_9BACL</name>